<accession>A0A518DB11</accession>
<dbReference type="KEGG" id="pnd:Pla175_20490"/>
<name>A0A518DB11_9BACT</name>
<feature type="region of interest" description="Disordered" evidence="1">
    <location>
        <begin position="147"/>
        <end position="166"/>
    </location>
</feature>
<evidence type="ECO:0000313" key="3">
    <source>
        <dbReference type="Proteomes" id="UP000317429"/>
    </source>
</evidence>
<evidence type="ECO:0000256" key="1">
    <source>
        <dbReference type="SAM" id="MobiDB-lite"/>
    </source>
</evidence>
<sequence length="300" mass="31767">MLAAIVPSGEKLWFFKLVGPPEKVAAVKQDVDAVFASIHPDNEAEGKLAWQTPKGWEQLPPSDMREATLVSPADAGSLELTVIPLGASGDLEADVLSNVNRWLGQLGQPPATPQQLEKITTPLKAVPGAVSVDLAGEFAAGGMTPPMAARPAAPPANAPAKDAVDSAFKSETPAGWTRLPDRAMRIATYQAGDAEVVVSQFAAFGQMGDALENVNRWRGQVGLPPASEEELDDLAVDVEIAGEPGRYFDVIAADQPIGMLAAMSVRGEQVWFFKLTGPSKTAQSQQGAFRDWLGTIEITD</sequence>
<protein>
    <submittedName>
        <fullName evidence="2">Uncharacterized protein</fullName>
    </submittedName>
</protein>
<dbReference type="EMBL" id="CP036291">
    <property type="protein sequence ID" value="QDU88669.1"/>
    <property type="molecule type" value="Genomic_DNA"/>
</dbReference>
<dbReference type="Proteomes" id="UP000317429">
    <property type="component" value="Chromosome"/>
</dbReference>
<gene>
    <name evidence="2" type="ORF">Pla175_20490</name>
</gene>
<reference evidence="2 3" key="1">
    <citation type="submission" date="2019-02" db="EMBL/GenBank/DDBJ databases">
        <title>Deep-cultivation of Planctomycetes and their phenomic and genomic characterization uncovers novel biology.</title>
        <authorList>
            <person name="Wiegand S."/>
            <person name="Jogler M."/>
            <person name="Boedeker C."/>
            <person name="Pinto D."/>
            <person name="Vollmers J."/>
            <person name="Rivas-Marin E."/>
            <person name="Kohn T."/>
            <person name="Peeters S.H."/>
            <person name="Heuer A."/>
            <person name="Rast P."/>
            <person name="Oberbeckmann S."/>
            <person name="Bunk B."/>
            <person name="Jeske O."/>
            <person name="Meyerdierks A."/>
            <person name="Storesund J.E."/>
            <person name="Kallscheuer N."/>
            <person name="Luecker S."/>
            <person name="Lage O.M."/>
            <person name="Pohl T."/>
            <person name="Merkel B.J."/>
            <person name="Hornburger P."/>
            <person name="Mueller R.-W."/>
            <person name="Bruemmer F."/>
            <person name="Labrenz M."/>
            <person name="Spormann A.M."/>
            <person name="Op den Camp H."/>
            <person name="Overmann J."/>
            <person name="Amann R."/>
            <person name="Jetten M.S.M."/>
            <person name="Mascher T."/>
            <person name="Medema M.H."/>
            <person name="Devos D.P."/>
            <person name="Kaster A.-K."/>
            <person name="Ovreas L."/>
            <person name="Rohde M."/>
            <person name="Galperin M.Y."/>
            <person name="Jogler C."/>
        </authorList>
    </citation>
    <scope>NUCLEOTIDE SEQUENCE [LARGE SCALE GENOMIC DNA]</scope>
    <source>
        <strain evidence="2 3">Pla175</strain>
    </source>
</reference>
<dbReference type="AlphaFoldDB" id="A0A518DB11"/>
<organism evidence="2 3">
    <name type="scientific">Pirellulimonas nuda</name>
    <dbReference type="NCBI Taxonomy" id="2528009"/>
    <lineage>
        <taxon>Bacteria</taxon>
        <taxon>Pseudomonadati</taxon>
        <taxon>Planctomycetota</taxon>
        <taxon>Planctomycetia</taxon>
        <taxon>Pirellulales</taxon>
        <taxon>Lacipirellulaceae</taxon>
        <taxon>Pirellulimonas</taxon>
    </lineage>
</organism>
<keyword evidence="3" id="KW-1185">Reference proteome</keyword>
<evidence type="ECO:0000313" key="2">
    <source>
        <dbReference type="EMBL" id="QDU88669.1"/>
    </source>
</evidence>
<proteinExistence type="predicted"/>